<organism evidence="2 3">
    <name type="scientific">Fusarium equiseti</name>
    <name type="common">Fusarium scirpi</name>
    <dbReference type="NCBI Taxonomy" id="61235"/>
    <lineage>
        <taxon>Eukaryota</taxon>
        <taxon>Fungi</taxon>
        <taxon>Dikarya</taxon>
        <taxon>Ascomycota</taxon>
        <taxon>Pezizomycotina</taxon>
        <taxon>Sordariomycetes</taxon>
        <taxon>Hypocreomycetidae</taxon>
        <taxon>Hypocreales</taxon>
        <taxon>Nectriaceae</taxon>
        <taxon>Fusarium</taxon>
        <taxon>Fusarium incarnatum-equiseti species complex</taxon>
    </lineage>
</organism>
<name>A0ABQ8RC27_FUSEQ</name>
<sequence length="592" mass="65998">MASTTNPSRKPCERIFRTPARSTLKLTTLRKLLGYGKSGEEREKTFKRAITEQFKTFVSSVDDLPAFKLTKWKDRDHQRGLLEVTDDFLEVKGKGDEFWPHWNSGLRIRRLMTQMFWRMARESKRRIRSGSSNVQLSRTIRDALQQPVKTEDSSSVIDFLDWPSRFGDKGKTADDPIDLEDMPSSPIIPGLSTDNDPWANHDISFRRVNGGSENHVTDAFIPIISDIPDVTDDHDSTSTNTPLPPGSDIEPAVDPYDGPNSPPRVAQNRQDSSKRPAEPNSNNSDRPPKIPKANPSKGKQVARSTTITMFGRYVKQREFPDRSTDEQLDAAVGSESSFAPQEGSYAGRCRRGQAKDSTYGSALATPVHRGASSSKTPQPTSRAQAVHLATEEAERVAGQVQAAAMGQASSSAVAQQQRPCVVPDTISLPQAGSSESQEQARISGTNHIASAARKDAEIGEVPLEAPRNQLRPNQSQRMALETCRITYRSSISYNGTIHSVLTFEPSIFQMSLDDVLRVLDLNDSFATFYIVFHTLEEGAYPYRVRDQDDFETFRVECLSMITSSYRLSQLIPKAQRQPLHYRVLFSRTSNAA</sequence>
<proteinExistence type="predicted"/>
<accession>A0ABQ8RC27</accession>
<evidence type="ECO:0000313" key="3">
    <source>
        <dbReference type="Proteomes" id="UP001152024"/>
    </source>
</evidence>
<feature type="region of interest" description="Disordered" evidence="1">
    <location>
        <begin position="227"/>
        <end position="358"/>
    </location>
</feature>
<gene>
    <name evidence="2" type="ORF">NW768_006629</name>
</gene>
<comment type="caution">
    <text evidence="2">The sequence shown here is derived from an EMBL/GenBank/DDBJ whole genome shotgun (WGS) entry which is preliminary data.</text>
</comment>
<dbReference type="Proteomes" id="UP001152024">
    <property type="component" value="Unassembled WGS sequence"/>
</dbReference>
<keyword evidence="3" id="KW-1185">Reference proteome</keyword>
<dbReference type="EMBL" id="JAOQBH010000009">
    <property type="protein sequence ID" value="KAJ4131088.1"/>
    <property type="molecule type" value="Genomic_DNA"/>
</dbReference>
<reference evidence="2" key="1">
    <citation type="submission" date="2022-09" db="EMBL/GenBank/DDBJ databases">
        <title>Fusarium specimens isolated from Avocado Roots.</title>
        <authorList>
            <person name="Stajich J."/>
            <person name="Roper C."/>
            <person name="Heimlech-Rivalta G."/>
        </authorList>
    </citation>
    <scope>NUCLEOTIDE SEQUENCE</scope>
    <source>
        <strain evidence="2">CF00095</strain>
    </source>
</reference>
<evidence type="ECO:0000256" key="1">
    <source>
        <dbReference type="SAM" id="MobiDB-lite"/>
    </source>
</evidence>
<feature type="compositionally biased region" description="Basic and acidic residues" evidence="1">
    <location>
        <begin position="315"/>
        <end position="325"/>
    </location>
</feature>
<protein>
    <submittedName>
        <fullName evidence="2">Uncharacterized protein</fullName>
    </submittedName>
</protein>
<evidence type="ECO:0000313" key="2">
    <source>
        <dbReference type="EMBL" id="KAJ4131088.1"/>
    </source>
</evidence>